<protein>
    <recommendedName>
        <fullName evidence="4">EH domain-containing protein</fullName>
    </recommendedName>
</protein>
<feature type="region of interest" description="Disordered" evidence="1">
    <location>
        <begin position="129"/>
        <end position="166"/>
    </location>
</feature>
<name>A0ABN9V2Y0_9DINO</name>
<feature type="compositionally biased region" description="Pro residues" evidence="1">
    <location>
        <begin position="134"/>
        <end position="150"/>
    </location>
</feature>
<dbReference type="EMBL" id="CAUYUJ010016612">
    <property type="protein sequence ID" value="CAK0867124.1"/>
    <property type="molecule type" value="Genomic_DNA"/>
</dbReference>
<evidence type="ECO:0000313" key="2">
    <source>
        <dbReference type="EMBL" id="CAK0867124.1"/>
    </source>
</evidence>
<keyword evidence="3" id="KW-1185">Reference proteome</keyword>
<reference evidence="2" key="1">
    <citation type="submission" date="2023-10" db="EMBL/GenBank/DDBJ databases">
        <authorList>
            <person name="Chen Y."/>
            <person name="Shah S."/>
            <person name="Dougan E. K."/>
            <person name="Thang M."/>
            <person name="Chan C."/>
        </authorList>
    </citation>
    <scope>NUCLEOTIDE SEQUENCE [LARGE SCALE GENOMIC DNA]</scope>
</reference>
<evidence type="ECO:0000313" key="3">
    <source>
        <dbReference type="Proteomes" id="UP001189429"/>
    </source>
</evidence>
<dbReference type="Proteomes" id="UP001189429">
    <property type="component" value="Unassembled WGS sequence"/>
</dbReference>
<comment type="caution">
    <text evidence="2">The sequence shown here is derived from an EMBL/GenBank/DDBJ whole genome shotgun (WGS) entry which is preliminary data.</text>
</comment>
<gene>
    <name evidence="2" type="ORF">PCOR1329_LOCUS54130</name>
</gene>
<organism evidence="2 3">
    <name type="scientific">Prorocentrum cordatum</name>
    <dbReference type="NCBI Taxonomy" id="2364126"/>
    <lineage>
        <taxon>Eukaryota</taxon>
        <taxon>Sar</taxon>
        <taxon>Alveolata</taxon>
        <taxon>Dinophyceae</taxon>
        <taxon>Prorocentrales</taxon>
        <taxon>Prorocentraceae</taxon>
        <taxon>Prorocentrum</taxon>
    </lineage>
</organism>
<sequence length="166" mass="17588">MPAVAAGARYWSDEAYSKFYGGSEAEQGLVNRPACGSAESLSSRQLDDFQAAFAEWSAGAGQLRAPDFRRFLLQLGLDLSPAQARALWAHAAPPDAREAAPPPHLGHAQVLELYRQVLENPLEFKTGLRACPPGKAPPPQEAPCAPPPGLARPTLDHAVECGSPGP</sequence>
<accession>A0ABN9V2Y0</accession>
<evidence type="ECO:0000256" key="1">
    <source>
        <dbReference type="SAM" id="MobiDB-lite"/>
    </source>
</evidence>
<evidence type="ECO:0008006" key="4">
    <source>
        <dbReference type="Google" id="ProtNLM"/>
    </source>
</evidence>
<proteinExistence type="predicted"/>